<dbReference type="EMBL" id="FTOA01000002">
    <property type="protein sequence ID" value="SIS47320.1"/>
    <property type="molecule type" value="Genomic_DNA"/>
</dbReference>
<feature type="signal peptide" evidence="1">
    <location>
        <begin position="1"/>
        <end position="28"/>
    </location>
</feature>
<gene>
    <name evidence="2" type="ORF">SAMN05421779_102129</name>
</gene>
<evidence type="ECO:0000313" key="3">
    <source>
        <dbReference type="Proteomes" id="UP000185678"/>
    </source>
</evidence>
<sequence length="823" mass="89353">MVRLRATLFLSCAVSALLASLQGGYARAEDVGRGAFSPSLNDYGTTGLLQMPNGRMGRDGDFSLGFSTSSPYTRFFLTSQILPWLQGTFRYTDISYASYGIVDTQSYKDKSVDVKIRLLQEGPSTPEVSLGFRDVGGTGVFSSEYLAASRRYYGFDFTGGISWGNMGSRGHLPNPFGVISDRMKVRPDGTAAGNVSTGTLSTSFFQGENIGLFGGVEWQTPVDGLRLKVEYDSNNYQNEFQGKALKVTSPINAAIGYRVLPWLDLSLGYERGNTVMFRGAMVSNFNEDMGVPKLDEKAPLPVTGAQKAAPPTLPNQDMLNTSVVGASVDTLFDTMQQHGVVAQSVDLSSPVMTIHLDKTSSTRAEDLAAVGLTVAQMPTVSGIEKVVFRASDGSTLSTMDANRLLQQQASLGGTAPVPEPSAADTDVAGRLFKALDYYGFTGRRVAIKGNRITVVYSQGKFSKLPSAFGRVARAVALTTPPSVSEFDLIEENAGIPVGRVVFQRDDVIAAATSQKSIDELWLNSETPSPEVPQDLAWNDNKDIYPAVSWGLSPNLRQNIGGPNNFYMYQLYANATADVHLTHNLSVSGSVGGNIYNNYADFTYDAPSNLPRVRTDLRSYLISSDVWLDSLHADYITQLAPDWYGRGSVGIFELMYAGVDGEVLYRPVGKRWAVGLDVNHVWQRDFNGGFGLKDYDVTTGHLTWYHQLPFDNMTAALSLGRYLAKDVGATLAIGRRFDNGITLGAWATKTDISAETFGEGSFDKGFYVTIPFGLFSTENTKNRGTFSFRPLTRDGGARVALPIELYAVTGPGDASTDGWQDSMK</sequence>
<proteinExistence type="predicted"/>
<dbReference type="AlphaFoldDB" id="A0A1N7JDD4"/>
<dbReference type="InterPro" id="IPR010344">
    <property type="entry name" value="YbjH"/>
</dbReference>
<reference evidence="2 3" key="1">
    <citation type="submission" date="2017-01" db="EMBL/GenBank/DDBJ databases">
        <authorList>
            <person name="Mah S.A."/>
            <person name="Swanson W.J."/>
            <person name="Moy G.W."/>
            <person name="Vacquier V.D."/>
        </authorList>
    </citation>
    <scope>NUCLEOTIDE SEQUENCE [LARGE SCALE GENOMIC DNA]</scope>
    <source>
        <strain evidence="2 3">DSM 11589</strain>
    </source>
</reference>
<dbReference type="STRING" id="80876.SAMN05421779_102129"/>
<dbReference type="Pfam" id="PF06082">
    <property type="entry name" value="YjbH"/>
    <property type="match status" value="1"/>
</dbReference>
<keyword evidence="1" id="KW-0732">Signal</keyword>
<protein>
    <submittedName>
        <fullName evidence="2">Exopolysaccharide biosynthesis protein YbjH</fullName>
    </submittedName>
</protein>
<evidence type="ECO:0000313" key="2">
    <source>
        <dbReference type="EMBL" id="SIS47320.1"/>
    </source>
</evidence>
<dbReference type="Proteomes" id="UP000185678">
    <property type="component" value="Unassembled WGS sequence"/>
</dbReference>
<keyword evidence="3" id="KW-1185">Reference proteome</keyword>
<name>A0A1N7JDD4_9PROT</name>
<feature type="chain" id="PRO_5013224304" evidence="1">
    <location>
        <begin position="29"/>
        <end position="823"/>
    </location>
</feature>
<organism evidence="2 3">
    <name type="scientific">Insolitispirillum peregrinum</name>
    <dbReference type="NCBI Taxonomy" id="80876"/>
    <lineage>
        <taxon>Bacteria</taxon>
        <taxon>Pseudomonadati</taxon>
        <taxon>Pseudomonadota</taxon>
        <taxon>Alphaproteobacteria</taxon>
        <taxon>Rhodospirillales</taxon>
        <taxon>Novispirillaceae</taxon>
        <taxon>Insolitispirillum</taxon>
    </lineage>
</organism>
<evidence type="ECO:0000256" key="1">
    <source>
        <dbReference type="SAM" id="SignalP"/>
    </source>
</evidence>
<accession>A0A1N7JDD4</accession>